<protein>
    <submittedName>
        <fullName evidence="2">Uncharacterized protein</fullName>
    </submittedName>
</protein>
<dbReference type="EMBL" id="VCAU01000073">
    <property type="protein sequence ID" value="KAF9886711.1"/>
    <property type="molecule type" value="Genomic_DNA"/>
</dbReference>
<evidence type="ECO:0000313" key="2">
    <source>
        <dbReference type="EMBL" id="KAF9886711.1"/>
    </source>
</evidence>
<dbReference type="Proteomes" id="UP001194746">
    <property type="component" value="Unassembled WGS sequence"/>
</dbReference>
<proteinExistence type="predicted"/>
<reference evidence="2" key="1">
    <citation type="journal article" date="2019" name="Beilstein J. Org. Chem.">
        <title>Nanangenines: drimane sesquiterpenoids as the dominant metabolite cohort of a novel Australian fungus, Aspergillus nanangensis.</title>
        <authorList>
            <person name="Lacey H.J."/>
            <person name="Gilchrist C.L.M."/>
            <person name="Crombie A."/>
            <person name="Kalaitzis J.A."/>
            <person name="Vuong D."/>
            <person name="Rutledge P.J."/>
            <person name="Turner P."/>
            <person name="Pitt J.I."/>
            <person name="Lacey E."/>
            <person name="Chooi Y.H."/>
            <person name="Piggott A.M."/>
        </authorList>
    </citation>
    <scope>NUCLEOTIDE SEQUENCE</scope>
    <source>
        <strain evidence="2">MST-FP2251</strain>
    </source>
</reference>
<comment type="caution">
    <text evidence="2">The sequence shown here is derived from an EMBL/GenBank/DDBJ whole genome shotgun (WGS) entry which is preliminary data.</text>
</comment>
<feature type="compositionally biased region" description="Polar residues" evidence="1">
    <location>
        <begin position="26"/>
        <end position="53"/>
    </location>
</feature>
<feature type="region of interest" description="Disordered" evidence="1">
    <location>
        <begin position="1"/>
        <end position="57"/>
    </location>
</feature>
<organism evidence="2 3">
    <name type="scientific">Aspergillus nanangensis</name>
    <dbReference type="NCBI Taxonomy" id="2582783"/>
    <lineage>
        <taxon>Eukaryota</taxon>
        <taxon>Fungi</taxon>
        <taxon>Dikarya</taxon>
        <taxon>Ascomycota</taxon>
        <taxon>Pezizomycotina</taxon>
        <taxon>Eurotiomycetes</taxon>
        <taxon>Eurotiomycetidae</taxon>
        <taxon>Eurotiales</taxon>
        <taxon>Aspergillaceae</taxon>
        <taxon>Aspergillus</taxon>
        <taxon>Aspergillus subgen. Circumdati</taxon>
    </lineage>
</organism>
<feature type="compositionally biased region" description="Low complexity" evidence="1">
    <location>
        <begin position="1"/>
        <end position="25"/>
    </location>
</feature>
<sequence>MFNLFSSKSSQQESTTSSPSWNPNSLTMDQPAQPSAMQHQSQVVTEQPTTTENMEMRLRGGGGGDVCCGICAGIACFECCEICC</sequence>
<name>A0AAD4CHR9_ASPNN</name>
<dbReference type="AlphaFoldDB" id="A0AAD4CHR9"/>
<evidence type="ECO:0000313" key="3">
    <source>
        <dbReference type="Proteomes" id="UP001194746"/>
    </source>
</evidence>
<reference evidence="2" key="2">
    <citation type="submission" date="2020-02" db="EMBL/GenBank/DDBJ databases">
        <authorList>
            <person name="Gilchrist C.L.M."/>
            <person name="Chooi Y.-H."/>
        </authorList>
    </citation>
    <scope>NUCLEOTIDE SEQUENCE</scope>
    <source>
        <strain evidence="2">MST-FP2251</strain>
    </source>
</reference>
<gene>
    <name evidence="2" type="ORF">FE257_011225</name>
</gene>
<accession>A0AAD4CHR9</accession>
<evidence type="ECO:0000256" key="1">
    <source>
        <dbReference type="SAM" id="MobiDB-lite"/>
    </source>
</evidence>
<keyword evidence="3" id="KW-1185">Reference proteome</keyword>